<evidence type="ECO:0000256" key="4">
    <source>
        <dbReference type="ARBA" id="ARBA00023163"/>
    </source>
</evidence>
<comment type="similarity">
    <text evidence="1">Belongs to the DtxR/MntR family.</text>
</comment>
<dbReference type="GO" id="GO:0046983">
    <property type="term" value="F:protein dimerization activity"/>
    <property type="evidence" value="ECO:0007669"/>
    <property type="project" value="InterPro"/>
</dbReference>
<dbReference type="SUPFAM" id="SSF47979">
    <property type="entry name" value="Iron-dependent repressor protein, dimerization domain"/>
    <property type="match status" value="1"/>
</dbReference>
<proteinExistence type="inferred from homology"/>
<evidence type="ECO:0000256" key="3">
    <source>
        <dbReference type="ARBA" id="ARBA00023125"/>
    </source>
</evidence>
<dbReference type="InterPro" id="IPR036421">
    <property type="entry name" value="Fe_dep_repressor_sf"/>
</dbReference>
<reference evidence="6" key="1">
    <citation type="submission" date="2021-02" db="EMBL/GenBank/DDBJ databases">
        <title>Infant gut strain persistence is associated with maternal origin, phylogeny, and functional potential including surface adhesion and iron acquisition.</title>
        <authorList>
            <person name="Lou Y.C."/>
        </authorList>
    </citation>
    <scope>NUCLEOTIDE SEQUENCE</scope>
    <source>
        <strain evidence="6">L3_106_000M1_dasL3_106_000M1_concoct_15</strain>
    </source>
</reference>
<evidence type="ECO:0000313" key="7">
    <source>
        <dbReference type="Proteomes" id="UP000754226"/>
    </source>
</evidence>
<dbReference type="InterPro" id="IPR001367">
    <property type="entry name" value="Fe_dep_repressor"/>
</dbReference>
<keyword evidence="3" id="KW-0238">DNA-binding</keyword>
<organism evidence="6 7">
    <name type="scientific">Acidaminococcus intestini</name>
    <dbReference type="NCBI Taxonomy" id="187327"/>
    <lineage>
        <taxon>Bacteria</taxon>
        <taxon>Bacillati</taxon>
        <taxon>Bacillota</taxon>
        <taxon>Negativicutes</taxon>
        <taxon>Acidaminococcales</taxon>
        <taxon>Acidaminococcaceae</taxon>
        <taxon>Acidaminococcus</taxon>
    </lineage>
</organism>
<dbReference type="Pfam" id="PF02742">
    <property type="entry name" value="Fe_dep_repr_C"/>
    <property type="match status" value="1"/>
</dbReference>
<dbReference type="Pfam" id="PF01325">
    <property type="entry name" value="Fe_dep_repress"/>
    <property type="match status" value="1"/>
</dbReference>
<dbReference type="InterPro" id="IPR036388">
    <property type="entry name" value="WH-like_DNA-bd_sf"/>
</dbReference>
<dbReference type="InterPro" id="IPR022689">
    <property type="entry name" value="Iron_dep_repressor"/>
</dbReference>
<gene>
    <name evidence="6" type="ORF">KHX13_07290</name>
</gene>
<comment type="caution">
    <text evidence="6">The sequence shown here is derived from an EMBL/GenBank/DDBJ whole genome shotgun (WGS) entry which is preliminary data.</text>
</comment>
<dbReference type="InterPro" id="IPR022687">
    <property type="entry name" value="HTH_DTXR"/>
</dbReference>
<keyword evidence="2" id="KW-0805">Transcription regulation</keyword>
<dbReference type="PROSITE" id="PS50944">
    <property type="entry name" value="HTH_DTXR"/>
    <property type="match status" value="1"/>
</dbReference>
<dbReference type="PANTHER" id="PTHR33238:SF7">
    <property type="entry name" value="IRON-DEPENDENT TRANSCRIPTIONAL REGULATOR"/>
    <property type="match status" value="1"/>
</dbReference>
<sequence>MELHESGEMYLETILVLKNRLGLVRSIDIANEMGFSKPTISVAMKKYREDGLVSMDDQGFINLTEEGRNIAEKIYERHQVISHVLMALGVSEKHATEDACKMEHDISDETFAVLKKEYARLLQKR</sequence>
<dbReference type="Gene3D" id="1.10.60.10">
    <property type="entry name" value="Iron dependent repressor, metal binding and dimerisation domain"/>
    <property type="match status" value="1"/>
</dbReference>
<dbReference type="PANTHER" id="PTHR33238">
    <property type="entry name" value="IRON (METAL) DEPENDENT REPRESSOR, DTXR FAMILY"/>
    <property type="match status" value="1"/>
</dbReference>
<evidence type="ECO:0000259" key="5">
    <source>
        <dbReference type="PROSITE" id="PS50944"/>
    </source>
</evidence>
<dbReference type="SMART" id="SM00529">
    <property type="entry name" value="HTH_DTXR"/>
    <property type="match status" value="1"/>
</dbReference>
<dbReference type="InterPro" id="IPR036390">
    <property type="entry name" value="WH_DNA-bd_sf"/>
</dbReference>
<evidence type="ECO:0000256" key="2">
    <source>
        <dbReference type="ARBA" id="ARBA00023015"/>
    </source>
</evidence>
<evidence type="ECO:0000256" key="1">
    <source>
        <dbReference type="ARBA" id="ARBA00007871"/>
    </source>
</evidence>
<dbReference type="Gene3D" id="1.10.10.10">
    <property type="entry name" value="Winged helix-like DNA-binding domain superfamily/Winged helix DNA-binding domain"/>
    <property type="match status" value="1"/>
</dbReference>
<name>A0A943I2N8_9FIRM</name>
<dbReference type="GO" id="GO:0003700">
    <property type="term" value="F:DNA-binding transcription factor activity"/>
    <property type="evidence" value="ECO:0007669"/>
    <property type="project" value="InterPro"/>
</dbReference>
<keyword evidence="4" id="KW-0804">Transcription</keyword>
<dbReference type="GO" id="GO:0046914">
    <property type="term" value="F:transition metal ion binding"/>
    <property type="evidence" value="ECO:0007669"/>
    <property type="project" value="InterPro"/>
</dbReference>
<dbReference type="EMBL" id="JAGZCZ010000008">
    <property type="protein sequence ID" value="MBS5520114.1"/>
    <property type="molecule type" value="Genomic_DNA"/>
</dbReference>
<dbReference type="InterPro" id="IPR050536">
    <property type="entry name" value="DtxR_MntR_Metal-Reg"/>
</dbReference>
<dbReference type="GO" id="GO:0003677">
    <property type="term" value="F:DNA binding"/>
    <property type="evidence" value="ECO:0007669"/>
    <property type="project" value="UniProtKB-KW"/>
</dbReference>
<accession>A0A943I2N8</accession>
<protein>
    <submittedName>
        <fullName evidence="6">Metal-dependent transcriptional regulator</fullName>
    </submittedName>
</protein>
<dbReference type="Proteomes" id="UP000754226">
    <property type="component" value="Unassembled WGS sequence"/>
</dbReference>
<feature type="domain" description="HTH dtxR-type" evidence="5">
    <location>
        <begin position="3"/>
        <end position="64"/>
    </location>
</feature>
<evidence type="ECO:0000313" key="6">
    <source>
        <dbReference type="EMBL" id="MBS5520114.1"/>
    </source>
</evidence>
<dbReference type="SUPFAM" id="SSF46785">
    <property type="entry name" value="Winged helix' DNA-binding domain"/>
    <property type="match status" value="1"/>
</dbReference>
<dbReference type="AlphaFoldDB" id="A0A943I2N8"/>